<dbReference type="Proteomes" id="UP001432062">
    <property type="component" value="Chromosome"/>
</dbReference>
<keyword evidence="1" id="KW-1133">Transmembrane helix</keyword>
<reference evidence="2" key="1">
    <citation type="submission" date="2022-10" db="EMBL/GenBank/DDBJ databases">
        <title>The complete genomes of actinobacterial strains from the NBC collection.</title>
        <authorList>
            <person name="Joergensen T.S."/>
            <person name="Alvarez Arevalo M."/>
            <person name="Sterndorff E.B."/>
            <person name="Faurdal D."/>
            <person name="Vuksanovic O."/>
            <person name="Mourched A.-S."/>
            <person name="Charusanti P."/>
            <person name="Shaw S."/>
            <person name="Blin K."/>
            <person name="Weber T."/>
        </authorList>
    </citation>
    <scope>NUCLEOTIDE SEQUENCE</scope>
    <source>
        <strain evidence="2">NBC_01482</strain>
    </source>
</reference>
<feature type="transmembrane region" description="Helical" evidence="1">
    <location>
        <begin position="216"/>
        <end position="236"/>
    </location>
</feature>
<feature type="transmembrane region" description="Helical" evidence="1">
    <location>
        <begin position="132"/>
        <end position="151"/>
    </location>
</feature>
<dbReference type="RefSeq" id="WP_327100140.1">
    <property type="nucleotide sequence ID" value="NZ_CP109149.1"/>
</dbReference>
<accession>A0ABZ1YVA0</accession>
<dbReference type="Pfam" id="PF20401">
    <property type="entry name" value="Rhomboid_2"/>
    <property type="match status" value="1"/>
</dbReference>
<evidence type="ECO:0000256" key="1">
    <source>
        <dbReference type="SAM" id="Phobius"/>
    </source>
</evidence>
<evidence type="ECO:0000313" key="2">
    <source>
        <dbReference type="EMBL" id="WUV47207.1"/>
    </source>
</evidence>
<keyword evidence="3" id="KW-1185">Reference proteome</keyword>
<gene>
    <name evidence="2" type="ORF">OG563_02860</name>
</gene>
<feature type="transmembrane region" description="Helical" evidence="1">
    <location>
        <begin position="171"/>
        <end position="187"/>
    </location>
</feature>
<protein>
    <recommendedName>
        <fullName evidence="4">Rhomboid family intramembrane serine protease</fullName>
    </recommendedName>
</protein>
<evidence type="ECO:0008006" key="4">
    <source>
        <dbReference type="Google" id="ProtNLM"/>
    </source>
</evidence>
<dbReference type="EMBL" id="CP109441">
    <property type="protein sequence ID" value="WUV47207.1"/>
    <property type="molecule type" value="Genomic_DNA"/>
</dbReference>
<dbReference type="InterPro" id="IPR046862">
    <property type="entry name" value="Rhomboid_2"/>
</dbReference>
<keyword evidence="1" id="KW-0812">Transmembrane</keyword>
<evidence type="ECO:0000313" key="3">
    <source>
        <dbReference type="Proteomes" id="UP001432062"/>
    </source>
</evidence>
<proteinExistence type="predicted"/>
<sequence length="314" mass="34390">MVAPTLRRIHSPWTQTVDLGDELRAVWSWARRPRLVRRLLPELRQHLSGAPASTAYAFTLFITWWTLRGVGDSVERRLIFSASTNLYNMQHNPIQVLVASAFWTQGQFPWVTIAEILVVMGFAERWLGTSRWILLFATGHIGATLLTVTAIDHAIDHHVIPVRVQYAADVGTSYGFTAVLAAMAFHFRGMVRALWAGVIVVFLGSALLIGPTFTDYGHMCAALIGLAVGFVASTFWRRIERLRAEREATSAAPTTVSTNPLAASRIPAAGADTGTSSVVAQPLSGADGGAEAALHHADCRFDDAGRDRTEHRHQ</sequence>
<keyword evidence="1" id="KW-0472">Membrane</keyword>
<feature type="transmembrane region" description="Helical" evidence="1">
    <location>
        <begin position="194"/>
        <end position="210"/>
    </location>
</feature>
<organism evidence="2 3">
    <name type="scientific">Nocardia vinacea</name>
    <dbReference type="NCBI Taxonomy" id="96468"/>
    <lineage>
        <taxon>Bacteria</taxon>
        <taxon>Bacillati</taxon>
        <taxon>Actinomycetota</taxon>
        <taxon>Actinomycetes</taxon>
        <taxon>Mycobacteriales</taxon>
        <taxon>Nocardiaceae</taxon>
        <taxon>Nocardia</taxon>
    </lineage>
</organism>
<name>A0ABZ1YVA0_9NOCA</name>